<dbReference type="PANTHER" id="PTHR11709">
    <property type="entry name" value="MULTI-COPPER OXIDASE"/>
    <property type="match status" value="1"/>
</dbReference>
<dbReference type="PANTHER" id="PTHR11709:SF370">
    <property type="entry name" value="LACCASE-4"/>
    <property type="match status" value="1"/>
</dbReference>
<comment type="similarity">
    <text evidence="1">Belongs to the multicopper oxidase family.</text>
</comment>
<dbReference type="InterPro" id="IPR045087">
    <property type="entry name" value="Cu-oxidase_fam"/>
</dbReference>
<evidence type="ECO:0000256" key="1">
    <source>
        <dbReference type="ARBA" id="ARBA00010609"/>
    </source>
</evidence>
<name>A0AAD8GP51_9APIA</name>
<sequence length="206" mass="22409">MDSLIAVDNDNVTATSVLHYSGTLANTPTTFTKPPPQNATPISENFIQSLRSLNSKSFPAKKPLTVDQSFFFTVGLGINPCPSCKAGNGSRVVANINYVTLFMPTTTLLQAHYFKTSGVFTTDFSATPPFVYNYTGTTPANLGTTSDTKVYKLPYNTTVQIVLQDTSLISPENHPIHLHGFNFFVVSRGLRNFLITCWSLSIAQGG</sequence>
<protein>
    <submittedName>
        <fullName evidence="3">Plastocyanin-like domain-containing protein</fullName>
    </submittedName>
</protein>
<dbReference type="SUPFAM" id="SSF49503">
    <property type="entry name" value="Cupredoxins"/>
    <property type="match status" value="1"/>
</dbReference>
<dbReference type="InterPro" id="IPR011706">
    <property type="entry name" value="Cu-oxidase_C"/>
</dbReference>
<reference evidence="3" key="2">
    <citation type="submission" date="2023-05" db="EMBL/GenBank/DDBJ databases">
        <authorList>
            <person name="Schelkunov M.I."/>
        </authorList>
    </citation>
    <scope>NUCLEOTIDE SEQUENCE</scope>
    <source>
        <strain evidence="3">Hsosn_3</strain>
        <tissue evidence="3">Leaf</tissue>
    </source>
</reference>
<dbReference type="EMBL" id="JAUIZM010000028">
    <property type="protein sequence ID" value="KAK1351655.1"/>
    <property type="molecule type" value="Genomic_DNA"/>
</dbReference>
<dbReference type="Proteomes" id="UP001237642">
    <property type="component" value="Unassembled WGS sequence"/>
</dbReference>
<proteinExistence type="inferred from homology"/>
<dbReference type="AlphaFoldDB" id="A0AAD8GP51"/>
<feature type="domain" description="Plastocyanin-like" evidence="2">
    <location>
        <begin position="124"/>
        <end position="192"/>
    </location>
</feature>
<reference evidence="3" key="1">
    <citation type="submission" date="2023-02" db="EMBL/GenBank/DDBJ databases">
        <title>Genome of toxic invasive species Heracleum sosnowskyi carries increased number of genes despite the absence of recent whole-genome duplications.</title>
        <authorList>
            <person name="Schelkunov M."/>
            <person name="Shtratnikova V."/>
            <person name="Makarenko M."/>
            <person name="Klepikova A."/>
            <person name="Omelchenko D."/>
            <person name="Novikova G."/>
            <person name="Obukhova E."/>
            <person name="Bogdanov V."/>
            <person name="Penin A."/>
            <person name="Logacheva M."/>
        </authorList>
    </citation>
    <scope>NUCLEOTIDE SEQUENCE</scope>
    <source>
        <strain evidence="3">Hsosn_3</strain>
        <tissue evidence="3">Leaf</tissue>
    </source>
</reference>
<comment type="caution">
    <text evidence="3">The sequence shown here is derived from an EMBL/GenBank/DDBJ whole genome shotgun (WGS) entry which is preliminary data.</text>
</comment>
<evidence type="ECO:0000313" key="3">
    <source>
        <dbReference type="EMBL" id="KAK1351655.1"/>
    </source>
</evidence>
<dbReference type="Gene3D" id="2.60.40.420">
    <property type="entry name" value="Cupredoxins - blue copper proteins"/>
    <property type="match status" value="1"/>
</dbReference>
<dbReference type="InterPro" id="IPR008972">
    <property type="entry name" value="Cupredoxin"/>
</dbReference>
<dbReference type="GO" id="GO:0016491">
    <property type="term" value="F:oxidoreductase activity"/>
    <property type="evidence" value="ECO:0007669"/>
    <property type="project" value="InterPro"/>
</dbReference>
<dbReference type="GO" id="GO:0005507">
    <property type="term" value="F:copper ion binding"/>
    <property type="evidence" value="ECO:0007669"/>
    <property type="project" value="InterPro"/>
</dbReference>
<evidence type="ECO:0000259" key="2">
    <source>
        <dbReference type="Pfam" id="PF07731"/>
    </source>
</evidence>
<organism evidence="3 4">
    <name type="scientific">Heracleum sosnowskyi</name>
    <dbReference type="NCBI Taxonomy" id="360622"/>
    <lineage>
        <taxon>Eukaryota</taxon>
        <taxon>Viridiplantae</taxon>
        <taxon>Streptophyta</taxon>
        <taxon>Embryophyta</taxon>
        <taxon>Tracheophyta</taxon>
        <taxon>Spermatophyta</taxon>
        <taxon>Magnoliopsida</taxon>
        <taxon>eudicotyledons</taxon>
        <taxon>Gunneridae</taxon>
        <taxon>Pentapetalae</taxon>
        <taxon>asterids</taxon>
        <taxon>campanulids</taxon>
        <taxon>Apiales</taxon>
        <taxon>Apiaceae</taxon>
        <taxon>Apioideae</taxon>
        <taxon>apioid superclade</taxon>
        <taxon>Tordylieae</taxon>
        <taxon>Tordyliinae</taxon>
        <taxon>Heracleum</taxon>
    </lineage>
</organism>
<evidence type="ECO:0000313" key="4">
    <source>
        <dbReference type="Proteomes" id="UP001237642"/>
    </source>
</evidence>
<accession>A0AAD8GP51</accession>
<dbReference type="Pfam" id="PF07731">
    <property type="entry name" value="Cu-oxidase_2"/>
    <property type="match status" value="1"/>
</dbReference>
<keyword evidence="4" id="KW-1185">Reference proteome</keyword>
<gene>
    <name evidence="3" type="ORF">POM88_054114</name>
</gene>